<keyword evidence="5" id="KW-0808">Transferase</keyword>
<dbReference type="InterPro" id="IPR039383">
    <property type="entry name" value="FHIT"/>
</dbReference>
<dbReference type="InterPro" id="IPR011146">
    <property type="entry name" value="HIT-like"/>
</dbReference>
<sequence length="232" mass="24805">MTSDGAGAGYSVEGPQGHPRFDDGMDRLWTPHRMVYIGGQDKPVDDRASSCPFCRVPALSDEEGLVVARGTWCFVVLNLYPYNPGHLMVCPYRHVSDYTELTPEETDELARLTQQAMRVTRAVSGPDGFNLGMNQGAVAGAGIAAHLHQHVVPRWSGDANFLPIVAHTKAVPELLGDTRARLAAAWDGAGLAARGEVPVADSDVADVADVADENDENDENDVAPVAPTSEES</sequence>
<dbReference type="InterPro" id="IPR036265">
    <property type="entry name" value="HIT-like_sf"/>
</dbReference>
<dbReference type="PANTHER" id="PTHR42997:SF1">
    <property type="entry name" value="AP-4-A PHOSPHORYLASE"/>
    <property type="match status" value="1"/>
</dbReference>
<keyword evidence="1" id="KW-0547">Nucleotide-binding</keyword>
<dbReference type="PROSITE" id="PS51084">
    <property type="entry name" value="HIT_2"/>
    <property type="match status" value="1"/>
</dbReference>
<evidence type="ECO:0000313" key="6">
    <source>
        <dbReference type="Proteomes" id="UP000698059"/>
    </source>
</evidence>
<feature type="region of interest" description="Disordered" evidence="3">
    <location>
        <begin position="1"/>
        <end position="22"/>
    </location>
</feature>
<dbReference type="PANTHER" id="PTHR42997">
    <property type="entry name" value="HIT FAMILY HYDROLASE"/>
    <property type="match status" value="1"/>
</dbReference>
<comment type="caution">
    <text evidence="5">The sequence shown here is derived from an EMBL/GenBank/DDBJ whole genome shotgun (WGS) entry which is preliminary data.</text>
</comment>
<dbReference type="Proteomes" id="UP000698059">
    <property type="component" value="Unassembled WGS sequence"/>
</dbReference>
<feature type="short sequence motif" description="Histidine triad motif" evidence="2">
    <location>
        <begin position="146"/>
        <end position="150"/>
    </location>
</feature>
<evidence type="ECO:0000259" key="4">
    <source>
        <dbReference type="PROSITE" id="PS51084"/>
    </source>
</evidence>
<name>A0ABS2L9Y6_9CELL</name>
<gene>
    <name evidence="5" type="ORF">JOD49_000168</name>
</gene>
<reference evidence="5 6" key="1">
    <citation type="submission" date="2021-01" db="EMBL/GenBank/DDBJ databases">
        <title>Sequencing the genomes of 1000 actinobacteria strains.</title>
        <authorList>
            <person name="Klenk H.-P."/>
        </authorList>
    </citation>
    <scope>NUCLEOTIDE SEQUENCE [LARGE SCALE GENOMIC DNA]</scope>
    <source>
        <strain evidence="5 6">DSM 46000</strain>
    </source>
</reference>
<feature type="compositionally biased region" description="Acidic residues" evidence="3">
    <location>
        <begin position="209"/>
        <end position="221"/>
    </location>
</feature>
<evidence type="ECO:0000256" key="3">
    <source>
        <dbReference type="SAM" id="MobiDB-lite"/>
    </source>
</evidence>
<dbReference type="SUPFAM" id="SSF54197">
    <property type="entry name" value="HIT-like"/>
    <property type="match status" value="1"/>
</dbReference>
<dbReference type="EC" id="2.7.7.53" evidence="5"/>
<accession>A0ABS2L9Y6</accession>
<proteinExistence type="predicted"/>
<organism evidence="5 6">
    <name type="scientific">Oerskovia jenensis</name>
    <dbReference type="NCBI Taxonomy" id="162169"/>
    <lineage>
        <taxon>Bacteria</taxon>
        <taxon>Bacillati</taxon>
        <taxon>Actinomycetota</taxon>
        <taxon>Actinomycetes</taxon>
        <taxon>Micrococcales</taxon>
        <taxon>Cellulomonadaceae</taxon>
        <taxon>Oerskovia</taxon>
    </lineage>
</organism>
<keyword evidence="5" id="KW-0548">Nucleotidyltransferase</keyword>
<dbReference type="Pfam" id="PF01230">
    <property type="entry name" value="HIT"/>
    <property type="match status" value="1"/>
</dbReference>
<evidence type="ECO:0000313" key="5">
    <source>
        <dbReference type="EMBL" id="MBM7477248.1"/>
    </source>
</evidence>
<dbReference type="EMBL" id="JAFBBO010000001">
    <property type="protein sequence ID" value="MBM7477248.1"/>
    <property type="molecule type" value="Genomic_DNA"/>
</dbReference>
<keyword evidence="6" id="KW-1185">Reference proteome</keyword>
<dbReference type="InterPro" id="IPR052908">
    <property type="entry name" value="AP-4-A_phosphorylase"/>
</dbReference>
<dbReference type="Gene3D" id="3.30.428.10">
    <property type="entry name" value="HIT-like"/>
    <property type="match status" value="1"/>
</dbReference>
<feature type="region of interest" description="Disordered" evidence="3">
    <location>
        <begin position="209"/>
        <end position="232"/>
    </location>
</feature>
<evidence type="ECO:0000256" key="1">
    <source>
        <dbReference type="ARBA" id="ARBA00022741"/>
    </source>
</evidence>
<dbReference type="GO" id="GO:0003877">
    <property type="term" value="F:ATP:ADP adenylyltransferase activity"/>
    <property type="evidence" value="ECO:0007669"/>
    <property type="project" value="UniProtKB-EC"/>
</dbReference>
<protein>
    <submittedName>
        <fullName evidence="5">ATP adenylyltransferase</fullName>
        <ecNumber evidence="5">2.7.7.53</ecNumber>
    </submittedName>
</protein>
<evidence type="ECO:0000256" key="2">
    <source>
        <dbReference type="PROSITE-ProRule" id="PRU00464"/>
    </source>
</evidence>
<dbReference type="CDD" id="cd01275">
    <property type="entry name" value="FHIT"/>
    <property type="match status" value="1"/>
</dbReference>
<feature type="domain" description="HIT" evidence="4">
    <location>
        <begin position="52"/>
        <end position="161"/>
    </location>
</feature>